<keyword evidence="2" id="KW-1185">Reference proteome</keyword>
<dbReference type="HOGENOM" id="CLU_541903_0_0_1"/>
<organism evidence="1 2">
    <name type="scientific">Heterobasidion irregulare (strain TC 32-1)</name>
    <dbReference type="NCBI Taxonomy" id="747525"/>
    <lineage>
        <taxon>Eukaryota</taxon>
        <taxon>Fungi</taxon>
        <taxon>Dikarya</taxon>
        <taxon>Basidiomycota</taxon>
        <taxon>Agaricomycotina</taxon>
        <taxon>Agaricomycetes</taxon>
        <taxon>Russulales</taxon>
        <taxon>Bondarzewiaceae</taxon>
        <taxon>Heterobasidion</taxon>
        <taxon>Heterobasidion annosum species complex</taxon>
    </lineage>
</organism>
<evidence type="ECO:0000313" key="1">
    <source>
        <dbReference type="EMBL" id="ETW81568.1"/>
    </source>
</evidence>
<dbReference type="KEGG" id="hir:HETIRDRAFT_104892"/>
<name>W4K6Y1_HETIT</name>
<gene>
    <name evidence="1" type="ORF">HETIRDRAFT_104892</name>
</gene>
<dbReference type="GeneID" id="20666033"/>
<proteinExistence type="predicted"/>
<evidence type="ECO:0000313" key="2">
    <source>
        <dbReference type="Proteomes" id="UP000030671"/>
    </source>
</evidence>
<dbReference type="InParanoid" id="W4K6Y1"/>
<evidence type="ECO:0008006" key="3">
    <source>
        <dbReference type="Google" id="ProtNLM"/>
    </source>
</evidence>
<reference evidence="1 2" key="1">
    <citation type="journal article" date="2012" name="New Phytol.">
        <title>Insight into trade-off between wood decay and parasitism from the genome of a fungal forest pathogen.</title>
        <authorList>
            <person name="Olson A."/>
            <person name="Aerts A."/>
            <person name="Asiegbu F."/>
            <person name="Belbahri L."/>
            <person name="Bouzid O."/>
            <person name="Broberg A."/>
            <person name="Canback B."/>
            <person name="Coutinho P.M."/>
            <person name="Cullen D."/>
            <person name="Dalman K."/>
            <person name="Deflorio G."/>
            <person name="van Diepen L.T."/>
            <person name="Dunand C."/>
            <person name="Duplessis S."/>
            <person name="Durling M."/>
            <person name="Gonthier P."/>
            <person name="Grimwood J."/>
            <person name="Fossdal C.G."/>
            <person name="Hansson D."/>
            <person name="Henrissat B."/>
            <person name="Hietala A."/>
            <person name="Himmelstrand K."/>
            <person name="Hoffmeister D."/>
            <person name="Hogberg N."/>
            <person name="James T.Y."/>
            <person name="Karlsson M."/>
            <person name="Kohler A."/>
            <person name="Kues U."/>
            <person name="Lee Y.H."/>
            <person name="Lin Y.C."/>
            <person name="Lind M."/>
            <person name="Lindquist E."/>
            <person name="Lombard V."/>
            <person name="Lucas S."/>
            <person name="Lunden K."/>
            <person name="Morin E."/>
            <person name="Murat C."/>
            <person name="Park J."/>
            <person name="Raffaello T."/>
            <person name="Rouze P."/>
            <person name="Salamov A."/>
            <person name="Schmutz J."/>
            <person name="Solheim H."/>
            <person name="Stahlberg J."/>
            <person name="Velez H."/>
            <person name="de Vries R.P."/>
            <person name="Wiebenga A."/>
            <person name="Woodward S."/>
            <person name="Yakovlev I."/>
            <person name="Garbelotto M."/>
            <person name="Martin F."/>
            <person name="Grigoriev I.V."/>
            <person name="Stenlid J."/>
        </authorList>
    </citation>
    <scope>NUCLEOTIDE SEQUENCE [LARGE SCALE GENOMIC DNA]</scope>
    <source>
        <strain evidence="1 2">TC 32-1</strain>
    </source>
</reference>
<dbReference type="SUPFAM" id="SSF52047">
    <property type="entry name" value="RNI-like"/>
    <property type="match status" value="1"/>
</dbReference>
<dbReference type="AlphaFoldDB" id="W4K6Y1"/>
<dbReference type="Gene3D" id="3.80.10.10">
    <property type="entry name" value="Ribonuclease Inhibitor"/>
    <property type="match status" value="1"/>
</dbReference>
<dbReference type="InterPro" id="IPR032675">
    <property type="entry name" value="LRR_dom_sf"/>
</dbReference>
<accession>W4K6Y1</accession>
<dbReference type="Proteomes" id="UP000030671">
    <property type="component" value="Unassembled WGS sequence"/>
</dbReference>
<sequence>MVQHNLYYNYLVPHPIGRLPIETLEQIFIECARNAYHPNTVFTSEEDDHDASPRWVEITWVCRLWCRISLACPHLWIQTTTHPSHRRVQELLKRSRNYPLVLELSTVHSRFSDITAVISANAFRIKELYLGDVGANNRKLRRVLDGRLTASAPLLENFVLDTDLYEIRDDMFSGHAPRLRRLWLGDSMSVSVTYSLLGSLRELRLRETYNTDYLLDLLQRTPLLESLKVRRLNPGDQYSGDKIRLPHLSRLHIRFSEYRQFVDFFEPLQIPPTVHFQLTLRKSGTEEEYAAVLNVIPDRLRGIGKSAGPLYAKIELKPEKGWSIAWYPMIETLDDPTGDRRPRRALLEHDGAMMNDVQCMVDRLSPLTDVHALQLTLTLPSDPVVVKRLSEEGSLQYPNFKTWAPILSAMSNVRILKLACDAIAGVLMALTSDDSVRETPLLPKLSKLVIVKSGLPDLRSNDYPPRLNIGGVLEAFLSKRLEHGLRVEHLSINDDVGCDMEHM</sequence>
<dbReference type="EMBL" id="KI925458">
    <property type="protein sequence ID" value="ETW81568.1"/>
    <property type="molecule type" value="Genomic_DNA"/>
</dbReference>
<protein>
    <recommendedName>
        <fullName evidence="3">F-box domain-containing protein</fullName>
    </recommendedName>
</protein>
<dbReference type="RefSeq" id="XP_009546200.1">
    <property type="nucleotide sequence ID" value="XM_009547905.1"/>
</dbReference>
<dbReference type="OrthoDB" id="3365698at2759"/>